<evidence type="ECO:0000313" key="2">
    <source>
        <dbReference type="Proteomes" id="UP001055172"/>
    </source>
</evidence>
<dbReference type="Proteomes" id="UP001055172">
    <property type="component" value="Unassembled WGS sequence"/>
</dbReference>
<dbReference type="AlphaFoldDB" id="A0AA37LY42"/>
<evidence type="ECO:0000313" key="1">
    <source>
        <dbReference type="EMBL" id="GJC88974.1"/>
    </source>
</evidence>
<reference evidence="1 2" key="1">
    <citation type="submission" date="2021-07" db="EMBL/GenBank/DDBJ databases">
        <title>Genome data of Colletotrichum spaethianum.</title>
        <authorList>
            <person name="Utami Y.D."/>
            <person name="Hiruma K."/>
        </authorList>
    </citation>
    <scope>NUCLEOTIDE SEQUENCE [LARGE SCALE GENOMIC DNA]</scope>
    <source>
        <strain evidence="1 2">MAFF 242679</strain>
    </source>
</reference>
<accession>A0AA37LY42</accession>
<protein>
    <submittedName>
        <fullName evidence="1">Uncharacterized protein</fullName>
    </submittedName>
</protein>
<sequence length="270" mass="30562">MGCIKLYGSKSGTAISTVGQPNLMPSTMLAKATSKFKMENSSIGSEPMVPRDTKVAVASYSIQRRVIEAVHDALQASLREEHIMDLKRFKRSLRDQAFNTRAKRHMVFKQKQCTNNCFAFDTPTSCGEDFLSACTFVHQKLVIAKFMVLQAKERSKAAKECNNQLDGLKQEFGDWIMPLRNGGVREADCIKQRNELLADWGLTNMSTEKSGRRWEDDLRDMVRLSVSKEREERARVRLAASVNIAEKAESISAYNRPRRLSVISESSEEE</sequence>
<comment type="caution">
    <text evidence="1">The sequence shown here is derived from an EMBL/GenBank/DDBJ whole genome shotgun (WGS) entry which is preliminary data.</text>
</comment>
<name>A0AA37LY42_9PEZI</name>
<dbReference type="EMBL" id="BPPX01000037">
    <property type="protein sequence ID" value="GJC88974.1"/>
    <property type="molecule type" value="Genomic_DNA"/>
</dbReference>
<proteinExistence type="predicted"/>
<gene>
    <name evidence="1" type="ORF">ColLi_11812</name>
</gene>
<keyword evidence="2" id="KW-1185">Reference proteome</keyword>
<organism evidence="1 2">
    <name type="scientific">Colletotrichum liriopes</name>
    <dbReference type="NCBI Taxonomy" id="708192"/>
    <lineage>
        <taxon>Eukaryota</taxon>
        <taxon>Fungi</taxon>
        <taxon>Dikarya</taxon>
        <taxon>Ascomycota</taxon>
        <taxon>Pezizomycotina</taxon>
        <taxon>Sordariomycetes</taxon>
        <taxon>Hypocreomycetidae</taxon>
        <taxon>Glomerellales</taxon>
        <taxon>Glomerellaceae</taxon>
        <taxon>Colletotrichum</taxon>
        <taxon>Colletotrichum spaethianum species complex</taxon>
    </lineage>
</organism>